<dbReference type="Proteomes" id="UP001595640">
    <property type="component" value="Unassembled WGS sequence"/>
</dbReference>
<evidence type="ECO:0000313" key="2">
    <source>
        <dbReference type="EMBL" id="MFC3292484.1"/>
    </source>
</evidence>
<gene>
    <name evidence="2" type="ORF">ACFOEI_10425</name>
</gene>
<organism evidence="2 3">
    <name type="scientific">Modicisalibacter luteus</name>
    <dbReference type="NCBI Taxonomy" id="453962"/>
    <lineage>
        <taxon>Bacteria</taxon>
        <taxon>Pseudomonadati</taxon>
        <taxon>Pseudomonadota</taxon>
        <taxon>Gammaproteobacteria</taxon>
        <taxon>Oceanospirillales</taxon>
        <taxon>Halomonadaceae</taxon>
        <taxon>Modicisalibacter</taxon>
    </lineage>
</organism>
<dbReference type="InterPro" id="IPR009492">
    <property type="entry name" value="TniQ"/>
</dbReference>
<dbReference type="RefSeq" id="WP_083932995.1">
    <property type="nucleotide sequence ID" value="NZ_BMXD01000002.1"/>
</dbReference>
<comment type="caution">
    <text evidence="2">The sequence shown here is derived from an EMBL/GenBank/DDBJ whole genome shotgun (WGS) entry which is preliminary data.</text>
</comment>
<name>A0ABV7M1E9_9GAMM</name>
<evidence type="ECO:0000259" key="1">
    <source>
        <dbReference type="Pfam" id="PF06527"/>
    </source>
</evidence>
<protein>
    <submittedName>
        <fullName evidence="2">TniQ family protein</fullName>
    </submittedName>
</protein>
<reference evidence="3" key="1">
    <citation type="journal article" date="2019" name="Int. J. Syst. Evol. Microbiol.">
        <title>The Global Catalogue of Microorganisms (GCM) 10K type strain sequencing project: providing services to taxonomists for standard genome sequencing and annotation.</title>
        <authorList>
            <consortium name="The Broad Institute Genomics Platform"/>
            <consortium name="The Broad Institute Genome Sequencing Center for Infectious Disease"/>
            <person name="Wu L."/>
            <person name="Ma J."/>
        </authorList>
    </citation>
    <scope>NUCLEOTIDE SEQUENCE [LARGE SCALE GENOMIC DNA]</scope>
    <source>
        <strain evidence="3">KCTC 12847</strain>
    </source>
</reference>
<sequence length="414" mass="46700">MEDMQLLVRPKPFLDESLESYLLRLAEANFIESYRLLSGAVKEWLLEQDHEAGGAFPLDLATANIWHARQSSSFRIRAFSLLEKLTDNEDLPLLALSLRHSAADFCGGYRALARGGVHIPRCFIRKSTIPVCPLCLSENIYIPQAWHYQAYTACVRHGVKLIDKCPSCGESLSYLESEMIGSCRCGYDLSLAQTIQADEKNILLGKLITCEETEFPGPLGYMSSISIRNAALLYYCIISSVNVEDELEVYESLLLAMDFYASWPFRFKEILSESFDKANEILIRPYNKTPISFAIGSCLPASTMIKGMRQEENFILSELFGCLKNIVENNPKSRVGNRGDMLLTIVEAAVLLRTTHEQIYLLLESGYLKAAGRIKIHQKVSPHEPTFYLRQVVELAESRMPSDFGVVATYLPHR</sequence>
<accession>A0ABV7M1E9</accession>
<keyword evidence="3" id="KW-1185">Reference proteome</keyword>
<proteinExistence type="predicted"/>
<dbReference type="Pfam" id="PF06527">
    <property type="entry name" value="TniQ"/>
    <property type="match status" value="1"/>
</dbReference>
<evidence type="ECO:0000313" key="3">
    <source>
        <dbReference type="Proteomes" id="UP001595640"/>
    </source>
</evidence>
<feature type="domain" description="TniQ" evidence="1">
    <location>
        <begin position="8"/>
        <end position="161"/>
    </location>
</feature>
<dbReference type="EMBL" id="JBHRUH010000015">
    <property type="protein sequence ID" value="MFC3292484.1"/>
    <property type="molecule type" value="Genomic_DNA"/>
</dbReference>